<comment type="caution">
    <text evidence="2">The sequence shown here is derived from an EMBL/GenBank/DDBJ whole genome shotgun (WGS) entry which is preliminary data.</text>
</comment>
<evidence type="ECO:0000313" key="2">
    <source>
        <dbReference type="EMBL" id="OBS20330.1"/>
    </source>
</evidence>
<keyword evidence="1" id="KW-0472">Membrane</keyword>
<accession>A0A1B8AIL0</accession>
<organism evidence="2 3">
    <name type="scientific">Fusarium poae</name>
    <dbReference type="NCBI Taxonomy" id="36050"/>
    <lineage>
        <taxon>Eukaryota</taxon>
        <taxon>Fungi</taxon>
        <taxon>Dikarya</taxon>
        <taxon>Ascomycota</taxon>
        <taxon>Pezizomycotina</taxon>
        <taxon>Sordariomycetes</taxon>
        <taxon>Hypocreomycetidae</taxon>
        <taxon>Hypocreales</taxon>
        <taxon>Nectriaceae</taxon>
        <taxon>Fusarium</taxon>
    </lineage>
</organism>
<name>A0A1B8AIL0_FUSPO</name>
<keyword evidence="3" id="KW-1185">Reference proteome</keyword>
<feature type="transmembrane region" description="Helical" evidence="1">
    <location>
        <begin position="31"/>
        <end position="51"/>
    </location>
</feature>
<keyword evidence="1" id="KW-1133">Transmembrane helix</keyword>
<dbReference type="OMA" id="NDALWWT"/>
<sequence length="93" mass="10601">MTTNSFGSALPRFDFHQPPAPRFTARLARSLPTVALVTTAAAAYGLTYLVLRQQYTTAKAQHNRAVETLNEMKEQRNKTDEWVKNDALWWTAF</sequence>
<protein>
    <submittedName>
        <fullName evidence="2">Uncharacterized protein</fullName>
    </submittedName>
</protein>
<dbReference type="EMBL" id="LYXU01000003">
    <property type="protein sequence ID" value="OBS20330.1"/>
    <property type="molecule type" value="Genomic_DNA"/>
</dbReference>
<dbReference type="AlphaFoldDB" id="A0A1B8AIL0"/>
<gene>
    <name evidence="2" type="ORF">FPOA_06702</name>
</gene>
<evidence type="ECO:0000256" key="1">
    <source>
        <dbReference type="SAM" id="Phobius"/>
    </source>
</evidence>
<proteinExistence type="predicted"/>
<reference evidence="2 3" key="1">
    <citation type="submission" date="2016-06" db="EMBL/GenBank/DDBJ databases">
        <title>Living apart together: crosstalk between the core and supernumerary genomes in a fungal plant pathogen.</title>
        <authorList>
            <person name="Vanheule A."/>
            <person name="Audenaert K."/>
            <person name="Warris S."/>
            <person name="Van De Geest H."/>
            <person name="Schijlen E."/>
            <person name="Hofte M."/>
            <person name="De Saeger S."/>
            <person name="Haesaert G."/>
            <person name="Waalwijk C."/>
            <person name="Van Der Lee T."/>
        </authorList>
    </citation>
    <scope>NUCLEOTIDE SEQUENCE [LARGE SCALE GENOMIC DNA]</scope>
    <source>
        <strain evidence="2 3">2516</strain>
    </source>
</reference>
<keyword evidence="1" id="KW-0812">Transmembrane</keyword>
<evidence type="ECO:0000313" key="3">
    <source>
        <dbReference type="Proteomes" id="UP000091967"/>
    </source>
</evidence>
<dbReference type="Proteomes" id="UP000091967">
    <property type="component" value="Unassembled WGS sequence"/>
</dbReference>